<dbReference type="InterPro" id="IPR000917">
    <property type="entry name" value="Sulfatase_N"/>
</dbReference>
<evidence type="ECO:0000259" key="6">
    <source>
        <dbReference type="Pfam" id="PF00884"/>
    </source>
</evidence>
<organism evidence="7 8">
    <name type="scientific">Hypsibius exemplaris</name>
    <name type="common">Freshwater tardigrade</name>
    <dbReference type="NCBI Taxonomy" id="2072580"/>
    <lineage>
        <taxon>Eukaryota</taxon>
        <taxon>Metazoa</taxon>
        <taxon>Ecdysozoa</taxon>
        <taxon>Tardigrada</taxon>
        <taxon>Eutardigrada</taxon>
        <taxon>Parachela</taxon>
        <taxon>Hypsibioidea</taxon>
        <taxon>Hypsibiidae</taxon>
        <taxon>Hypsibius</taxon>
    </lineage>
</organism>
<dbReference type="InterPro" id="IPR017850">
    <property type="entry name" value="Alkaline_phosphatase_core_sf"/>
</dbReference>
<keyword evidence="5" id="KW-0325">Glycoprotein</keyword>
<comment type="caution">
    <text evidence="7">The sequence shown here is derived from an EMBL/GenBank/DDBJ whole genome shotgun (WGS) entry which is preliminary data.</text>
</comment>
<evidence type="ECO:0000256" key="4">
    <source>
        <dbReference type="ARBA" id="ARBA00022837"/>
    </source>
</evidence>
<dbReference type="InterPro" id="IPR047115">
    <property type="entry name" value="ARSB"/>
</dbReference>
<evidence type="ECO:0000256" key="5">
    <source>
        <dbReference type="ARBA" id="ARBA00023180"/>
    </source>
</evidence>
<sequence>MITDNLIPQNNDRPRTIAPRPNILVFMADDLGHADLGYSEGSLQTPTPNIDKLAWDGIIFNRHYSNSIGSPSRASFLTAKNAFNIGMQTSVIRPGEPWGLPLQLRIQPQYFKDLGYSTHALGKWHLGESQRAFYPNNRGFDTWYGFSSDACNWFNYTAGWIAPFPTSGRVLRDQGVVVPSNITNNVYAPELFTAKAEQLIRDSDGQKPWYMYFSSPAPHTAFADFRSVQHTMAQFELRPAVAALSGQFPERKKQLAVLQSLDESFKRLIDALKNKGVMDNTIVLFLSDNGAPLPQAATYLRGSNHGSNWPLRHGKGTLFEGGVRTLAFLWSPLIPKRSRISKQLIHITDWLPTLYEAVGGNTADLNGVEGVSQWQSLIRGLEDGPRTEIALNIDVLGNQAGFVYQDLDGGLFKYIVGNVFDNTFTGWARTEGTSDLNPMTSFSAASIKCNFPAGTEVSPCRPWEKACLFDLINDPCETNNIAASNRVLVNLLAQKLALYNQSSIAAVTKPFDGRSDPENWGGVWAPWLDDGQVIDPIPAFSTLN</sequence>
<comment type="cofactor">
    <cofactor evidence="1">
        <name>Ca(2+)</name>
        <dbReference type="ChEBI" id="CHEBI:29108"/>
    </cofactor>
</comment>
<dbReference type="AlphaFoldDB" id="A0A1W0WE08"/>
<reference evidence="8" key="1">
    <citation type="submission" date="2017-01" db="EMBL/GenBank/DDBJ databases">
        <title>Comparative genomics of anhydrobiosis in the tardigrade Hypsibius dujardini.</title>
        <authorList>
            <person name="Yoshida Y."/>
            <person name="Koutsovoulos G."/>
            <person name="Laetsch D."/>
            <person name="Stevens L."/>
            <person name="Kumar S."/>
            <person name="Horikawa D."/>
            <person name="Ishino K."/>
            <person name="Komine S."/>
            <person name="Tomita M."/>
            <person name="Blaxter M."/>
            <person name="Arakawa K."/>
        </authorList>
    </citation>
    <scope>NUCLEOTIDE SEQUENCE [LARGE SCALE GENOMIC DNA]</scope>
    <source>
        <strain evidence="8">Z151</strain>
    </source>
</reference>
<dbReference type="GO" id="GO:0046872">
    <property type="term" value="F:metal ion binding"/>
    <property type="evidence" value="ECO:0007669"/>
    <property type="project" value="UniProtKB-KW"/>
</dbReference>
<dbReference type="SUPFAM" id="SSF53649">
    <property type="entry name" value="Alkaline phosphatase-like"/>
    <property type="match status" value="1"/>
</dbReference>
<keyword evidence="8" id="KW-1185">Reference proteome</keyword>
<evidence type="ECO:0000256" key="1">
    <source>
        <dbReference type="ARBA" id="ARBA00001913"/>
    </source>
</evidence>
<protein>
    <submittedName>
        <fullName evidence="7">Arylsulfatase I</fullName>
    </submittedName>
</protein>
<comment type="similarity">
    <text evidence="2">Belongs to the sulfatase family.</text>
</comment>
<name>A0A1W0WE08_HYPEX</name>
<keyword evidence="3" id="KW-0479">Metal-binding</keyword>
<evidence type="ECO:0000256" key="3">
    <source>
        <dbReference type="ARBA" id="ARBA00022723"/>
    </source>
</evidence>
<accession>A0A1W0WE08</accession>
<proteinExistence type="inferred from homology"/>
<dbReference type="EMBL" id="MTYJ01000123">
    <property type="protein sequence ID" value="OQV13446.1"/>
    <property type="molecule type" value="Genomic_DNA"/>
</dbReference>
<keyword evidence="4" id="KW-0106">Calcium</keyword>
<evidence type="ECO:0000313" key="7">
    <source>
        <dbReference type="EMBL" id="OQV13446.1"/>
    </source>
</evidence>
<dbReference type="Gene3D" id="3.30.1120.10">
    <property type="match status" value="1"/>
</dbReference>
<dbReference type="PANTHER" id="PTHR10342">
    <property type="entry name" value="ARYLSULFATASE"/>
    <property type="match status" value="1"/>
</dbReference>
<dbReference type="OrthoDB" id="103349at2759"/>
<gene>
    <name evidence="7" type="ORF">BV898_12298</name>
</gene>
<evidence type="ECO:0000256" key="2">
    <source>
        <dbReference type="ARBA" id="ARBA00008779"/>
    </source>
</evidence>
<dbReference type="CDD" id="cd16029">
    <property type="entry name" value="4-S"/>
    <property type="match status" value="1"/>
</dbReference>
<dbReference type="PANTHER" id="PTHR10342:SF264">
    <property type="entry name" value="MIP05773P-RELATED"/>
    <property type="match status" value="1"/>
</dbReference>
<dbReference type="GO" id="GO:0008484">
    <property type="term" value="F:sulfuric ester hydrolase activity"/>
    <property type="evidence" value="ECO:0007669"/>
    <property type="project" value="InterPro"/>
</dbReference>
<dbReference type="Proteomes" id="UP000192578">
    <property type="component" value="Unassembled WGS sequence"/>
</dbReference>
<evidence type="ECO:0000313" key="8">
    <source>
        <dbReference type="Proteomes" id="UP000192578"/>
    </source>
</evidence>
<dbReference type="Gene3D" id="3.40.720.10">
    <property type="entry name" value="Alkaline Phosphatase, subunit A"/>
    <property type="match status" value="1"/>
</dbReference>
<dbReference type="Pfam" id="PF00884">
    <property type="entry name" value="Sulfatase"/>
    <property type="match status" value="1"/>
</dbReference>
<feature type="domain" description="Sulfatase N-terminal" evidence="6">
    <location>
        <begin position="21"/>
        <end position="359"/>
    </location>
</feature>